<dbReference type="PROSITE" id="PS50811">
    <property type="entry name" value="WRKY"/>
    <property type="match status" value="1"/>
</dbReference>
<proteinExistence type="predicted"/>
<name>S8CA11_9LAMI</name>
<dbReference type="PANTHER" id="PTHR31221">
    <property type="entry name" value="WRKY TRANSCRIPTION FACTOR PROTEIN 1-RELATED"/>
    <property type="match status" value="1"/>
</dbReference>
<evidence type="ECO:0000313" key="9">
    <source>
        <dbReference type="Proteomes" id="UP000015453"/>
    </source>
</evidence>
<keyword evidence="2" id="KW-0805">Transcription regulation</keyword>
<protein>
    <recommendedName>
        <fullName evidence="7">WRKY domain-containing protein</fullName>
    </recommendedName>
</protein>
<sequence>MEDPLTLYDLYLQTDLDDRSLGFIDLLNDAWFTEDYDSRPAASPESAAGGPPRSCDESEESGQKDKLKTDKQMKPKKSIKKREREPRFAFMTKTEIDQLEDGYRWRKYGQKSVKNSPFPRSYYKCTTTSCNVKKRVERSCNDPTIVVTTYEGQHTHPVPPTVSSLVQAYSHPHTVRSELLRISSRNLLDGAVFKHDHRHREICFDTNSIDLLRDGELGEDLGRGHEHRTSE</sequence>
<dbReference type="Proteomes" id="UP000015453">
    <property type="component" value="Unassembled WGS sequence"/>
</dbReference>
<evidence type="ECO:0000256" key="6">
    <source>
        <dbReference type="SAM" id="MobiDB-lite"/>
    </source>
</evidence>
<dbReference type="GO" id="GO:0005634">
    <property type="term" value="C:nucleus"/>
    <property type="evidence" value="ECO:0007669"/>
    <property type="project" value="UniProtKB-SubCell"/>
</dbReference>
<accession>S8CA11</accession>
<evidence type="ECO:0000259" key="7">
    <source>
        <dbReference type="PROSITE" id="PS50811"/>
    </source>
</evidence>
<dbReference type="SMART" id="SM00774">
    <property type="entry name" value="WRKY"/>
    <property type="match status" value="1"/>
</dbReference>
<dbReference type="Gene3D" id="2.20.25.80">
    <property type="entry name" value="WRKY domain"/>
    <property type="match status" value="1"/>
</dbReference>
<keyword evidence="3" id="KW-0238">DNA-binding</keyword>
<dbReference type="PANTHER" id="PTHR31221:SF289">
    <property type="entry name" value="WRKY TRANSCRIPTION FACTOR 68"/>
    <property type="match status" value="1"/>
</dbReference>
<reference evidence="8 9" key="1">
    <citation type="journal article" date="2013" name="BMC Genomics">
        <title>The miniature genome of a carnivorous plant Genlisea aurea contains a low number of genes and short non-coding sequences.</title>
        <authorList>
            <person name="Leushkin E.V."/>
            <person name="Sutormin R.A."/>
            <person name="Nabieva E.R."/>
            <person name="Penin A.A."/>
            <person name="Kondrashov A.S."/>
            <person name="Logacheva M.D."/>
        </authorList>
    </citation>
    <scope>NUCLEOTIDE SEQUENCE [LARGE SCALE GENOMIC DNA]</scope>
</reference>
<dbReference type="GO" id="GO:0043565">
    <property type="term" value="F:sequence-specific DNA binding"/>
    <property type="evidence" value="ECO:0007669"/>
    <property type="project" value="InterPro"/>
</dbReference>
<evidence type="ECO:0000313" key="8">
    <source>
        <dbReference type="EMBL" id="EPS63650.1"/>
    </source>
</evidence>
<comment type="caution">
    <text evidence="8">The sequence shown here is derived from an EMBL/GenBank/DDBJ whole genome shotgun (WGS) entry which is preliminary data.</text>
</comment>
<dbReference type="SUPFAM" id="SSF118290">
    <property type="entry name" value="WRKY DNA-binding domain"/>
    <property type="match status" value="1"/>
</dbReference>
<keyword evidence="4" id="KW-0804">Transcription</keyword>
<keyword evidence="9" id="KW-1185">Reference proteome</keyword>
<evidence type="ECO:0000256" key="2">
    <source>
        <dbReference type="ARBA" id="ARBA00023015"/>
    </source>
</evidence>
<dbReference type="EMBL" id="AUSU01005341">
    <property type="protein sequence ID" value="EPS63650.1"/>
    <property type="molecule type" value="Genomic_DNA"/>
</dbReference>
<evidence type="ECO:0000256" key="4">
    <source>
        <dbReference type="ARBA" id="ARBA00023163"/>
    </source>
</evidence>
<dbReference type="InterPro" id="IPR044810">
    <property type="entry name" value="WRKY_plant"/>
</dbReference>
<dbReference type="InterPro" id="IPR036576">
    <property type="entry name" value="WRKY_dom_sf"/>
</dbReference>
<dbReference type="OrthoDB" id="693960at2759"/>
<dbReference type="Pfam" id="PF03106">
    <property type="entry name" value="WRKY"/>
    <property type="match status" value="1"/>
</dbReference>
<feature type="region of interest" description="Disordered" evidence="6">
    <location>
        <begin position="38"/>
        <end position="85"/>
    </location>
</feature>
<feature type="compositionally biased region" description="Basic and acidic residues" evidence="6">
    <location>
        <begin position="61"/>
        <end position="73"/>
    </location>
</feature>
<dbReference type="FunFam" id="2.20.25.80:FF:000003">
    <property type="entry name" value="WRKY transcription factor 57"/>
    <property type="match status" value="1"/>
</dbReference>
<evidence type="ECO:0000256" key="3">
    <source>
        <dbReference type="ARBA" id="ARBA00023125"/>
    </source>
</evidence>
<dbReference type="GO" id="GO:0003700">
    <property type="term" value="F:DNA-binding transcription factor activity"/>
    <property type="evidence" value="ECO:0007669"/>
    <property type="project" value="InterPro"/>
</dbReference>
<comment type="subcellular location">
    <subcellularLocation>
        <location evidence="1">Nucleus</location>
    </subcellularLocation>
</comment>
<feature type="compositionally biased region" description="Low complexity" evidence="6">
    <location>
        <begin position="39"/>
        <end position="53"/>
    </location>
</feature>
<dbReference type="InterPro" id="IPR003657">
    <property type="entry name" value="WRKY_dom"/>
</dbReference>
<gene>
    <name evidence="8" type="ORF">M569_11136</name>
</gene>
<evidence type="ECO:0000256" key="1">
    <source>
        <dbReference type="ARBA" id="ARBA00004123"/>
    </source>
</evidence>
<keyword evidence="5" id="KW-0539">Nucleus</keyword>
<organism evidence="8 9">
    <name type="scientific">Genlisea aurea</name>
    <dbReference type="NCBI Taxonomy" id="192259"/>
    <lineage>
        <taxon>Eukaryota</taxon>
        <taxon>Viridiplantae</taxon>
        <taxon>Streptophyta</taxon>
        <taxon>Embryophyta</taxon>
        <taxon>Tracheophyta</taxon>
        <taxon>Spermatophyta</taxon>
        <taxon>Magnoliopsida</taxon>
        <taxon>eudicotyledons</taxon>
        <taxon>Gunneridae</taxon>
        <taxon>Pentapetalae</taxon>
        <taxon>asterids</taxon>
        <taxon>lamiids</taxon>
        <taxon>Lamiales</taxon>
        <taxon>Lentibulariaceae</taxon>
        <taxon>Genlisea</taxon>
    </lineage>
</organism>
<dbReference type="AlphaFoldDB" id="S8CA11"/>
<evidence type="ECO:0000256" key="5">
    <source>
        <dbReference type="ARBA" id="ARBA00023242"/>
    </source>
</evidence>
<feature type="domain" description="WRKY" evidence="7">
    <location>
        <begin position="94"/>
        <end position="159"/>
    </location>
</feature>